<evidence type="ECO:0000256" key="1">
    <source>
        <dbReference type="SAM" id="MobiDB-lite"/>
    </source>
</evidence>
<evidence type="ECO:0000313" key="3">
    <source>
        <dbReference type="Proteomes" id="UP000315783"/>
    </source>
</evidence>
<proteinExistence type="predicted"/>
<dbReference type="EMBL" id="SPUK01000051">
    <property type="protein sequence ID" value="TQV89961.1"/>
    <property type="molecule type" value="Genomic_DNA"/>
</dbReference>
<organism evidence="2 3">
    <name type="scientific">Cordyceps javanica</name>
    <dbReference type="NCBI Taxonomy" id="43265"/>
    <lineage>
        <taxon>Eukaryota</taxon>
        <taxon>Fungi</taxon>
        <taxon>Dikarya</taxon>
        <taxon>Ascomycota</taxon>
        <taxon>Pezizomycotina</taxon>
        <taxon>Sordariomycetes</taxon>
        <taxon>Hypocreomycetidae</taxon>
        <taxon>Hypocreales</taxon>
        <taxon>Cordycipitaceae</taxon>
        <taxon>Cordyceps</taxon>
    </lineage>
</organism>
<protein>
    <submittedName>
        <fullName evidence="2">Uncharacterized protein</fullName>
    </submittedName>
</protein>
<dbReference type="Proteomes" id="UP000315783">
    <property type="component" value="Unassembled WGS sequence"/>
</dbReference>
<dbReference type="AlphaFoldDB" id="A0A545UKH2"/>
<gene>
    <name evidence="2" type="ORF">IF1G_11373</name>
</gene>
<name>A0A545UKH2_9HYPO</name>
<evidence type="ECO:0000313" key="2">
    <source>
        <dbReference type="EMBL" id="TQV89961.1"/>
    </source>
</evidence>
<reference evidence="2 3" key="1">
    <citation type="journal article" date="2019" name="Appl. Microbiol. Biotechnol.">
        <title>Genome sequence of Isaria javanica and comparative genome analysis insights into family S53 peptidase evolution in fungal entomopathogens.</title>
        <authorList>
            <person name="Lin R."/>
            <person name="Zhang X."/>
            <person name="Xin B."/>
            <person name="Zou M."/>
            <person name="Gao Y."/>
            <person name="Qin F."/>
            <person name="Hu Q."/>
            <person name="Xie B."/>
            <person name="Cheng X."/>
        </authorList>
    </citation>
    <scope>NUCLEOTIDE SEQUENCE [LARGE SCALE GENOMIC DNA]</scope>
    <source>
        <strain evidence="2 3">IJ1G</strain>
    </source>
</reference>
<sequence>MSKKDIFLLHEVTAVCLLSHSQCTAISNIDWLQHCSSSQLLPSLLVATDAQPSGLVVWQGVLNHAPADSKGVHVYPVGKGPYTEESENADPSKVLGVAQSVQG</sequence>
<comment type="caution">
    <text evidence="2">The sequence shown here is derived from an EMBL/GenBank/DDBJ whole genome shotgun (WGS) entry which is preliminary data.</text>
</comment>
<keyword evidence="3" id="KW-1185">Reference proteome</keyword>
<accession>A0A545UKH2</accession>
<feature type="region of interest" description="Disordered" evidence="1">
    <location>
        <begin position="78"/>
        <end position="103"/>
    </location>
</feature>